<dbReference type="Gene3D" id="1.20.1250.20">
    <property type="entry name" value="MFS general substrate transporter like domains"/>
    <property type="match status" value="1"/>
</dbReference>
<keyword evidence="3 5" id="KW-0472">Membrane</keyword>
<evidence type="ECO:0000256" key="2">
    <source>
        <dbReference type="ARBA" id="ARBA00022989"/>
    </source>
</evidence>
<dbReference type="PANTHER" id="PTHR11360">
    <property type="entry name" value="MONOCARBOXYLATE TRANSPORTER"/>
    <property type="match status" value="1"/>
</dbReference>
<feature type="transmembrane region" description="Helical" evidence="5">
    <location>
        <begin position="166"/>
        <end position="189"/>
    </location>
</feature>
<keyword evidence="2 5" id="KW-1133">Transmembrane helix</keyword>
<dbReference type="InterPro" id="IPR036259">
    <property type="entry name" value="MFS_trans_sf"/>
</dbReference>
<feature type="region of interest" description="Disordered" evidence="4">
    <location>
        <begin position="196"/>
        <end position="221"/>
    </location>
</feature>
<dbReference type="PANTHER" id="PTHR11360:SF290">
    <property type="entry name" value="MONOCARBOXYLATE MFS PERMEASE"/>
    <property type="match status" value="1"/>
</dbReference>
<proteinExistence type="predicted"/>
<dbReference type="EMBL" id="HE965806">
    <property type="protein sequence ID" value="CCJ55333.1"/>
    <property type="molecule type" value="Genomic_DNA"/>
</dbReference>
<reference evidence="6 7" key="1">
    <citation type="journal article" date="2012" name="BMC Genomics">
        <title>Comparative genomics of the classical Bordetella subspecies: the evolution and exchange of virulence-associated diversity amongst closely related pathogens.</title>
        <authorList>
            <person name="Park J."/>
            <person name="Zhang Y."/>
            <person name="Buboltz A.M."/>
            <person name="Zhang X."/>
            <person name="Schuster S.C."/>
            <person name="Ahuja U."/>
            <person name="Liu M."/>
            <person name="Miller J.F."/>
            <person name="Sebaihia M."/>
            <person name="Bentley S.D."/>
            <person name="Parkhill J."/>
            <person name="Harvill E.T."/>
        </authorList>
    </citation>
    <scope>NUCLEOTIDE SEQUENCE [LARGE SCALE GENOMIC DNA]</scope>
    <source>
        <strain evidence="6 7">253</strain>
    </source>
</reference>
<feature type="transmembrane region" description="Helical" evidence="5">
    <location>
        <begin position="384"/>
        <end position="405"/>
    </location>
</feature>
<feature type="transmembrane region" description="Helical" evidence="5">
    <location>
        <begin position="263"/>
        <end position="281"/>
    </location>
</feature>
<feature type="transmembrane region" description="Helical" evidence="5">
    <location>
        <begin position="104"/>
        <end position="127"/>
    </location>
</feature>
<feature type="transmembrane region" description="Helical" evidence="5">
    <location>
        <begin position="139"/>
        <end position="160"/>
    </location>
</feature>
<evidence type="ECO:0000256" key="5">
    <source>
        <dbReference type="SAM" id="Phobius"/>
    </source>
</evidence>
<organism evidence="6 7">
    <name type="scientific">Bordetella bronchiseptica 253</name>
    <dbReference type="NCBI Taxonomy" id="568707"/>
    <lineage>
        <taxon>Bacteria</taxon>
        <taxon>Pseudomonadati</taxon>
        <taxon>Pseudomonadota</taxon>
        <taxon>Betaproteobacteria</taxon>
        <taxon>Burkholderiales</taxon>
        <taxon>Alcaligenaceae</taxon>
        <taxon>Bordetella</taxon>
    </lineage>
</organism>
<feature type="transmembrane region" description="Helical" evidence="5">
    <location>
        <begin position="75"/>
        <end position="98"/>
    </location>
</feature>
<gene>
    <name evidence="6" type="ORF">BN112_3419</name>
</gene>
<evidence type="ECO:0000256" key="1">
    <source>
        <dbReference type="ARBA" id="ARBA00022692"/>
    </source>
</evidence>
<dbReference type="KEGG" id="bbh:BN112_3419"/>
<dbReference type="HOGENOM" id="CLU_001265_59_9_4"/>
<feature type="transmembrane region" description="Helical" evidence="5">
    <location>
        <begin position="229"/>
        <end position="251"/>
    </location>
</feature>
<name>A0A0C6P751_BORBO</name>
<dbReference type="InterPro" id="IPR050327">
    <property type="entry name" value="Proton-linked_MCT"/>
</dbReference>
<feature type="transmembrane region" description="Helical" evidence="5">
    <location>
        <begin position="50"/>
        <end position="68"/>
    </location>
</feature>
<keyword evidence="1 5" id="KW-0812">Transmembrane</keyword>
<dbReference type="RefSeq" id="WP_003816055.1">
    <property type="nucleotide sequence ID" value="NC_019382.1"/>
</dbReference>
<feature type="transmembrane region" description="Helical" evidence="5">
    <location>
        <begin position="12"/>
        <end position="30"/>
    </location>
</feature>
<feature type="transmembrane region" description="Helical" evidence="5">
    <location>
        <begin position="353"/>
        <end position="372"/>
    </location>
</feature>
<accession>A0A0C6P751</accession>
<dbReference type="SUPFAM" id="SSF103473">
    <property type="entry name" value="MFS general substrate transporter"/>
    <property type="match status" value="1"/>
</dbReference>
<dbReference type="InterPro" id="IPR011701">
    <property type="entry name" value="MFS"/>
</dbReference>
<protein>
    <submittedName>
        <fullName evidence="6">Putative membrane protein</fullName>
    </submittedName>
</protein>
<sequence length="424" mass="43620">MTRHSTPFAGRQVLAASFVMAIYGWGMGFYGPPVFLHAVVERTGWPLQWVAGMVTLHFVAGALAVANLRRLYRLAGIPMVTFCGALGSALGTFGWAVAATPWQLAIAALVSGASWAALGAAAINALIEPWFVVRRPAALGMAYNGASVGGIVFSPLWALLIQAWGFAWAAGVVGASMVLVIAVLASLVFTRTPANTGQAPDGEAVAPRPAANPAPPARPAGRLREDRRFVTLAAAMSLGLFAQMGLVAHLYSLLVPTLGPGTAGLAMGAATGCAIAGRTIVGRIAGAGSDRRLLASHAYAIQALGALLLLAAGDTPALVWLGLLLFGSGIGNATSLPPLIAQNEFDPASVRRVVPLIVALSQAAYAFAPAVFGMLRGVSDAASAPWLFVAAAALQAAAIACLLAGRATCRCRNSKRSRPASRRW</sequence>
<dbReference type="GeneID" id="93206218"/>
<evidence type="ECO:0000256" key="4">
    <source>
        <dbReference type="SAM" id="MobiDB-lite"/>
    </source>
</evidence>
<dbReference type="Pfam" id="PF07690">
    <property type="entry name" value="MFS_1"/>
    <property type="match status" value="1"/>
</dbReference>
<dbReference type="OrthoDB" id="7876195at2"/>
<feature type="transmembrane region" description="Helical" evidence="5">
    <location>
        <begin position="293"/>
        <end position="312"/>
    </location>
</feature>
<feature type="transmembrane region" description="Helical" evidence="5">
    <location>
        <begin position="318"/>
        <end position="341"/>
    </location>
</feature>
<dbReference type="GO" id="GO:0022857">
    <property type="term" value="F:transmembrane transporter activity"/>
    <property type="evidence" value="ECO:0007669"/>
    <property type="project" value="InterPro"/>
</dbReference>
<dbReference type="AlphaFoldDB" id="A0A0C6P751"/>
<evidence type="ECO:0000313" key="6">
    <source>
        <dbReference type="EMBL" id="CCJ55333.1"/>
    </source>
</evidence>
<evidence type="ECO:0000313" key="7">
    <source>
        <dbReference type="Proteomes" id="UP000007564"/>
    </source>
</evidence>
<evidence type="ECO:0000256" key="3">
    <source>
        <dbReference type="ARBA" id="ARBA00023136"/>
    </source>
</evidence>
<dbReference type="Proteomes" id="UP000007564">
    <property type="component" value="Chromosome"/>
</dbReference>